<evidence type="ECO:0000313" key="1">
    <source>
        <dbReference type="EMBL" id="SFR97242.1"/>
    </source>
</evidence>
<accession>A0A1I6L1D4</accession>
<name>A0A1I6L1D4_9SPHN</name>
<gene>
    <name evidence="1" type="ORF">SAMN05192580_2141</name>
</gene>
<reference evidence="1 2" key="1">
    <citation type="submission" date="2016-10" db="EMBL/GenBank/DDBJ databases">
        <authorList>
            <person name="de Groot N.N."/>
        </authorList>
    </citation>
    <scope>NUCLEOTIDE SEQUENCE [LARGE SCALE GENOMIC DNA]</scope>
    <source>
        <strain evidence="1 2">S5-249</strain>
    </source>
</reference>
<dbReference type="Proteomes" id="UP000198824">
    <property type="component" value="Unassembled WGS sequence"/>
</dbReference>
<sequence>MSDQHNTPKLTKFWATWERGNDVTVMFAWTMETAQRLYDEDCRGRGVRSRGLLIQEVRCSKLDGHLRLVVREACDRGIEGIGRYIMGVGYRICRPGEDEDIEGQHPTR</sequence>
<dbReference type="AlphaFoldDB" id="A0A1I6L1D4"/>
<evidence type="ECO:0000313" key="2">
    <source>
        <dbReference type="Proteomes" id="UP000198824"/>
    </source>
</evidence>
<organism evidence="1 2">
    <name type="scientific">Sphingomonas jatrophae</name>
    <dbReference type="NCBI Taxonomy" id="1166337"/>
    <lineage>
        <taxon>Bacteria</taxon>
        <taxon>Pseudomonadati</taxon>
        <taxon>Pseudomonadota</taxon>
        <taxon>Alphaproteobacteria</taxon>
        <taxon>Sphingomonadales</taxon>
        <taxon>Sphingomonadaceae</taxon>
        <taxon>Sphingomonas</taxon>
    </lineage>
</organism>
<proteinExistence type="predicted"/>
<keyword evidence="2" id="KW-1185">Reference proteome</keyword>
<dbReference type="RefSeq" id="WP_093314409.1">
    <property type="nucleotide sequence ID" value="NZ_FOZG01000002.1"/>
</dbReference>
<dbReference type="EMBL" id="FOZG01000002">
    <property type="protein sequence ID" value="SFR97242.1"/>
    <property type="molecule type" value="Genomic_DNA"/>
</dbReference>
<protein>
    <submittedName>
        <fullName evidence="1">Uncharacterized protein</fullName>
    </submittedName>
</protein>